<protein>
    <submittedName>
        <fullName evidence="1">Glycosyltransferase</fullName>
        <ecNumber evidence="1">2.4.-.-</ecNumber>
    </submittedName>
</protein>
<gene>
    <name evidence="1" type="ORF">NQV15_00580</name>
</gene>
<keyword evidence="1" id="KW-0328">Glycosyltransferase</keyword>
<proteinExistence type="predicted"/>
<sequence length="330" mass="37020">MGYPGRLRVLHFPGLETPLLNPFIELLLSETSREVDIVPFTWRSAFVGRYDIAHWHWPEYFGAARTRKGRIFYLAVVALFAARLTAGRVKVVRTVHNVEPHSGNDSLLERLSLRVITSRETHRVYLTGYGTPAPGTSVIKHCSYPVPIEGQRQNPTGVLGFFGSVLPYKGVERLLRVFITEVGNKDLRLAIAGQAPDPDYRRLLTELGQADFRVATVLRKLTEEELTEAIRNWDLVVLPYEKMYNSGAAMLALSHGRPILVPDTPSMRELRDDAGADWVITYPSLTGEVITDAAARAHELANNETRPDLSGRSPAVMGRQYLDLYRDLVS</sequence>
<keyword evidence="2" id="KW-1185">Reference proteome</keyword>
<dbReference type="Proteomes" id="UP001316184">
    <property type="component" value="Chromosome"/>
</dbReference>
<dbReference type="Gene3D" id="3.40.50.2000">
    <property type="entry name" value="Glycogen Phosphorylase B"/>
    <property type="match status" value="2"/>
</dbReference>
<dbReference type="GO" id="GO:0016757">
    <property type="term" value="F:glycosyltransferase activity"/>
    <property type="evidence" value="ECO:0007669"/>
    <property type="project" value="UniProtKB-KW"/>
</dbReference>
<evidence type="ECO:0000313" key="1">
    <source>
        <dbReference type="EMBL" id="UUP13840.1"/>
    </source>
</evidence>
<name>A0ABY5MA21_9ACTN</name>
<keyword evidence="1" id="KW-0808">Transferase</keyword>
<dbReference type="EC" id="2.4.-.-" evidence="1"/>
<evidence type="ECO:0000313" key="2">
    <source>
        <dbReference type="Proteomes" id="UP001316184"/>
    </source>
</evidence>
<organism evidence="1 2">
    <name type="scientific">Aeromicrobium wangtongii</name>
    <dbReference type="NCBI Taxonomy" id="2969247"/>
    <lineage>
        <taxon>Bacteria</taxon>
        <taxon>Bacillati</taxon>
        <taxon>Actinomycetota</taxon>
        <taxon>Actinomycetes</taxon>
        <taxon>Propionibacteriales</taxon>
        <taxon>Nocardioidaceae</taxon>
        <taxon>Aeromicrobium</taxon>
    </lineage>
</organism>
<dbReference type="RefSeq" id="WP_232402779.1">
    <property type="nucleotide sequence ID" value="NZ_CP102173.1"/>
</dbReference>
<accession>A0ABY5MA21</accession>
<dbReference type="SUPFAM" id="SSF53756">
    <property type="entry name" value="UDP-Glycosyltransferase/glycogen phosphorylase"/>
    <property type="match status" value="1"/>
</dbReference>
<dbReference type="EMBL" id="CP102173">
    <property type="protein sequence ID" value="UUP13840.1"/>
    <property type="molecule type" value="Genomic_DNA"/>
</dbReference>
<reference evidence="1 2" key="1">
    <citation type="submission" date="2022-08" db="EMBL/GenBank/DDBJ databases">
        <title>novel species in genus Aeromicrobium.</title>
        <authorList>
            <person name="Ye L."/>
        </authorList>
    </citation>
    <scope>NUCLEOTIDE SEQUENCE [LARGE SCALE GENOMIC DNA]</scope>
    <source>
        <strain evidence="2">zg-Y1379</strain>
    </source>
</reference>
<dbReference type="Pfam" id="PF13692">
    <property type="entry name" value="Glyco_trans_1_4"/>
    <property type="match status" value="1"/>
</dbReference>